<gene>
    <name evidence="1" type="ORF">LCGC14_0922420</name>
</gene>
<evidence type="ECO:0000313" key="1">
    <source>
        <dbReference type="EMBL" id="KKN21702.1"/>
    </source>
</evidence>
<organism evidence="1">
    <name type="scientific">marine sediment metagenome</name>
    <dbReference type="NCBI Taxonomy" id="412755"/>
    <lineage>
        <taxon>unclassified sequences</taxon>
        <taxon>metagenomes</taxon>
        <taxon>ecological metagenomes</taxon>
    </lineage>
</organism>
<sequence>MIELPANPYKALKLTEGLYLHQTTKFQVYAQSQKDTLRWLGDNMISRATAGFKALPDGEDGLRKGYWQAYMDIGQELVDKLAELECE</sequence>
<protein>
    <submittedName>
        <fullName evidence="1">Uncharacterized protein</fullName>
    </submittedName>
</protein>
<accession>A0A0F9PAZ0</accession>
<reference evidence="1" key="1">
    <citation type="journal article" date="2015" name="Nature">
        <title>Complex archaea that bridge the gap between prokaryotes and eukaryotes.</title>
        <authorList>
            <person name="Spang A."/>
            <person name="Saw J.H."/>
            <person name="Jorgensen S.L."/>
            <person name="Zaremba-Niedzwiedzka K."/>
            <person name="Martijn J."/>
            <person name="Lind A.E."/>
            <person name="van Eijk R."/>
            <person name="Schleper C."/>
            <person name="Guy L."/>
            <person name="Ettema T.J."/>
        </authorList>
    </citation>
    <scope>NUCLEOTIDE SEQUENCE</scope>
</reference>
<dbReference type="EMBL" id="LAZR01003125">
    <property type="protein sequence ID" value="KKN21702.1"/>
    <property type="molecule type" value="Genomic_DNA"/>
</dbReference>
<proteinExistence type="predicted"/>
<comment type="caution">
    <text evidence="1">The sequence shown here is derived from an EMBL/GenBank/DDBJ whole genome shotgun (WGS) entry which is preliminary data.</text>
</comment>
<name>A0A0F9PAZ0_9ZZZZ</name>
<dbReference type="AlphaFoldDB" id="A0A0F9PAZ0"/>